<sequence>MSAGLDKLKKLVLPSQVIPPSVVPPPIVRPSVLPSNVPPSIIQHVWTFGGDRASSTINEMFGSDDRIKAHHTG</sequence>
<evidence type="ECO:0000313" key="2">
    <source>
        <dbReference type="EMBL" id="KAA1091390.1"/>
    </source>
</evidence>
<evidence type="ECO:0000313" key="3">
    <source>
        <dbReference type="Proteomes" id="UP000324748"/>
    </source>
</evidence>
<dbReference type="EMBL" id="VDEP01000471">
    <property type="protein sequence ID" value="KAA1076034.1"/>
    <property type="molecule type" value="Genomic_DNA"/>
</dbReference>
<proteinExistence type="predicted"/>
<evidence type="ECO:0000313" key="1">
    <source>
        <dbReference type="EMBL" id="KAA1076034.1"/>
    </source>
</evidence>
<dbReference type="Proteomes" id="UP000325313">
    <property type="component" value="Unassembled WGS sequence"/>
</dbReference>
<evidence type="ECO:0000313" key="4">
    <source>
        <dbReference type="Proteomes" id="UP000325313"/>
    </source>
</evidence>
<name>A0A5B0MIZ7_PUCGR</name>
<comment type="caution">
    <text evidence="1">The sequence shown here is derived from an EMBL/GenBank/DDBJ whole genome shotgun (WGS) entry which is preliminary data.</text>
</comment>
<protein>
    <submittedName>
        <fullName evidence="1">Uncharacterized protein</fullName>
    </submittedName>
</protein>
<organism evidence="1 4">
    <name type="scientific">Puccinia graminis f. sp. tritici</name>
    <dbReference type="NCBI Taxonomy" id="56615"/>
    <lineage>
        <taxon>Eukaryota</taxon>
        <taxon>Fungi</taxon>
        <taxon>Dikarya</taxon>
        <taxon>Basidiomycota</taxon>
        <taxon>Pucciniomycotina</taxon>
        <taxon>Pucciniomycetes</taxon>
        <taxon>Pucciniales</taxon>
        <taxon>Pucciniaceae</taxon>
        <taxon>Puccinia</taxon>
    </lineage>
</organism>
<dbReference type="AlphaFoldDB" id="A0A5B0MIZ7"/>
<accession>A0A5B0MIZ7</accession>
<dbReference type="Proteomes" id="UP000324748">
    <property type="component" value="Unassembled WGS sequence"/>
</dbReference>
<reference evidence="3 4" key="1">
    <citation type="submission" date="2019-05" db="EMBL/GenBank/DDBJ databases">
        <title>Emergence of the Ug99 lineage of the wheat stem rust pathogen through somatic hybridization.</title>
        <authorList>
            <person name="Li F."/>
            <person name="Upadhyaya N.M."/>
            <person name="Sperschneider J."/>
            <person name="Matny O."/>
            <person name="Nguyen-Phuc H."/>
            <person name="Mago R."/>
            <person name="Raley C."/>
            <person name="Miller M.E."/>
            <person name="Silverstein K.A.T."/>
            <person name="Henningsen E."/>
            <person name="Hirsch C.D."/>
            <person name="Visser B."/>
            <person name="Pretorius Z.A."/>
            <person name="Steffenson B.J."/>
            <person name="Schwessinger B."/>
            <person name="Dodds P.N."/>
            <person name="Figueroa M."/>
        </authorList>
    </citation>
    <scope>NUCLEOTIDE SEQUENCE [LARGE SCALE GENOMIC DNA]</scope>
    <source>
        <strain evidence="2">21-0</strain>
        <strain evidence="1 4">Ug99</strain>
    </source>
</reference>
<gene>
    <name evidence="2" type="ORF">PGT21_032581</name>
    <name evidence="1" type="ORF">PGTUg99_033818</name>
</gene>
<keyword evidence="3" id="KW-1185">Reference proteome</keyword>
<dbReference type="EMBL" id="VSWC01000092">
    <property type="protein sequence ID" value="KAA1091390.1"/>
    <property type="molecule type" value="Genomic_DNA"/>
</dbReference>